<sequence length="755" mass="82640">MSFVTSMLASAATATAADEKARRLFTHHVLSTLGFITARLPRDAGGWDLERKLAALVDMQDALEAATFNYRDWGDLPPSSRKSLGLLPLVQGQEALLDLWAYCLELCDIVPARTGARALLLRIAGCMCRRLEFVVHASFHGIALPLDVSVKSRFRGMLLSSLQYCGTKLAKSRILTQDHAYFASHVYTAAYYRFPAHVGQPILRAVVAYGKQLAALPSSGYKKTSPRARTSPPLDTTLWPCFGPEPDEDDVDEDADHVAEALATFDAYENSRRPPTAEPNRMHPSVLDTLTDALSEPSTVDAQAEAHRFIAACPQLFDARAVEAVLWRERPLDAAVVAAAVEPFLLRLAAPSRDSILCAVFLTTFVEDSLAWGEALAGPVVWRCLPGYAAIISTFVEVFRKVCGRRKRLLGPLFPHPATITTASAATSPTDPWAPYWAANELEPIYDGLADLLGNHALVNVFVQIVLEGTNVYDPQSVDYGFNLLQHVLEAAAYANRAGATDDRGLVPATLDMATFLGALRATLGSSHFQILLKVLAFVYATADLFAPARRRQLVAELLLHDHFFALFLHWNDEVRRMFAHILVYKLFRSHRFDLPLVSDRVLLAPSPFFRAPGAASPLWLAQLLGPAPKAAPAVARPDHGAALERLLVWDTAATLRPASRQDQLFRDSLADDALGLDLSLASKLDALLKMVADQLGEHGSGRYYPPALQAYAKKAVSTYVGLLWGYYQAACDAPDRAPVAPDLEFTVQVFFGAD</sequence>
<dbReference type="InterPro" id="IPR013887">
    <property type="entry name" value="UPF0592"/>
</dbReference>
<protein>
    <submittedName>
        <fullName evidence="1">Uncharacterized protein</fullName>
    </submittedName>
</protein>
<reference evidence="1 2" key="1">
    <citation type="journal article" date="2014" name="Genome Biol. Evol.">
        <title>The secreted proteins of Achlya hypogyna and Thraustotheca clavata identify the ancestral oomycete secretome and reveal gene acquisitions by horizontal gene transfer.</title>
        <authorList>
            <person name="Misner I."/>
            <person name="Blouin N."/>
            <person name="Leonard G."/>
            <person name="Richards T.A."/>
            <person name="Lane C.E."/>
        </authorList>
    </citation>
    <scope>NUCLEOTIDE SEQUENCE [LARGE SCALE GENOMIC DNA]</scope>
    <source>
        <strain evidence="1 2">ATCC 48635</strain>
    </source>
</reference>
<organism evidence="1 2">
    <name type="scientific">Achlya hypogyna</name>
    <name type="common">Oomycete</name>
    <name type="synonym">Protoachlya hypogyna</name>
    <dbReference type="NCBI Taxonomy" id="1202772"/>
    <lineage>
        <taxon>Eukaryota</taxon>
        <taxon>Sar</taxon>
        <taxon>Stramenopiles</taxon>
        <taxon>Oomycota</taxon>
        <taxon>Saprolegniomycetes</taxon>
        <taxon>Saprolegniales</taxon>
        <taxon>Achlyaceae</taxon>
        <taxon>Achlya</taxon>
    </lineage>
</organism>
<dbReference type="EMBL" id="JNBR01000019">
    <property type="protein sequence ID" value="OQS00961.1"/>
    <property type="molecule type" value="Genomic_DNA"/>
</dbReference>
<dbReference type="Proteomes" id="UP000243579">
    <property type="component" value="Unassembled WGS sequence"/>
</dbReference>
<proteinExistence type="predicted"/>
<dbReference type="AlphaFoldDB" id="A0A1V9ZSN3"/>
<accession>A0A1V9ZSN3</accession>
<keyword evidence="2" id="KW-1185">Reference proteome</keyword>
<dbReference type="PANTHER" id="PTHR35397">
    <property type="entry name" value="C2 DOMAIN-CONTAINING PROTEIN-RELATED"/>
    <property type="match status" value="1"/>
</dbReference>
<gene>
    <name evidence="1" type="ORF">ACHHYP_02061</name>
</gene>
<comment type="caution">
    <text evidence="1">The sequence shown here is derived from an EMBL/GenBank/DDBJ whole genome shotgun (WGS) entry which is preliminary data.</text>
</comment>
<dbReference type="PANTHER" id="PTHR35397:SF1">
    <property type="entry name" value="ARMADILLO-LIKE HELICAL DOMAIN-CONTAINING PROTEIN"/>
    <property type="match status" value="1"/>
</dbReference>
<dbReference type="OrthoDB" id="70340at2759"/>
<dbReference type="Pfam" id="PF08578">
    <property type="entry name" value="DUF1765"/>
    <property type="match status" value="1"/>
</dbReference>
<evidence type="ECO:0000313" key="2">
    <source>
        <dbReference type="Proteomes" id="UP000243579"/>
    </source>
</evidence>
<dbReference type="STRING" id="1202772.A0A1V9ZSN3"/>
<evidence type="ECO:0000313" key="1">
    <source>
        <dbReference type="EMBL" id="OQS00961.1"/>
    </source>
</evidence>
<name>A0A1V9ZSN3_ACHHY</name>